<keyword evidence="2" id="KW-0812">Transmembrane</keyword>
<feature type="transmembrane region" description="Helical" evidence="2">
    <location>
        <begin position="173"/>
        <end position="198"/>
    </location>
</feature>
<keyword evidence="2" id="KW-1133">Transmembrane helix</keyword>
<proteinExistence type="predicted"/>
<reference evidence="3 4" key="1">
    <citation type="submission" date="2016-09" db="EMBL/GenBank/DDBJ databases">
        <title>Extensive genetic diversity and differential bi-allelic expression allows diatom success in the polar Southern Ocean.</title>
        <authorList>
            <consortium name="DOE Joint Genome Institute"/>
            <person name="Mock T."/>
            <person name="Otillar R.P."/>
            <person name="Strauss J."/>
            <person name="Dupont C."/>
            <person name="Frickenhaus S."/>
            <person name="Maumus F."/>
            <person name="Mcmullan M."/>
            <person name="Sanges R."/>
            <person name="Schmutz J."/>
            <person name="Toseland A."/>
            <person name="Valas R."/>
            <person name="Veluchamy A."/>
            <person name="Ward B.J."/>
            <person name="Allen A."/>
            <person name="Barry K."/>
            <person name="Falciatore A."/>
            <person name="Ferrante M."/>
            <person name="Fortunato A.E."/>
            <person name="Gloeckner G."/>
            <person name="Gruber A."/>
            <person name="Hipkin R."/>
            <person name="Janech M."/>
            <person name="Kroth P."/>
            <person name="Leese F."/>
            <person name="Lindquist E."/>
            <person name="Lyon B.R."/>
            <person name="Martin J."/>
            <person name="Mayer C."/>
            <person name="Parker M."/>
            <person name="Quesneville H."/>
            <person name="Raymond J."/>
            <person name="Uhlig C."/>
            <person name="Valentin K.U."/>
            <person name="Worden A.Z."/>
            <person name="Armbrust E.V."/>
            <person name="Bowler C."/>
            <person name="Green B."/>
            <person name="Moulton V."/>
            <person name="Van Oosterhout C."/>
            <person name="Grigoriev I."/>
        </authorList>
    </citation>
    <scope>NUCLEOTIDE SEQUENCE [LARGE SCALE GENOMIC DNA]</scope>
    <source>
        <strain evidence="3 4">CCMP1102</strain>
    </source>
</reference>
<accession>A0A1E7F2T3</accession>
<feature type="region of interest" description="Disordered" evidence="1">
    <location>
        <begin position="142"/>
        <end position="171"/>
    </location>
</feature>
<dbReference type="KEGG" id="fcy:FRACYDRAFT_262942"/>
<feature type="compositionally biased region" description="Low complexity" evidence="1">
    <location>
        <begin position="413"/>
        <end position="426"/>
    </location>
</feature>
<feature type="transmembrane region" description="Helical" evidence="2">
    <location>
        <begin position="355"/>
        <end position="375"/>
    </location>
</feature>
<gene>
    <name evidence="3" type="ORF">FRACYDRAFT_262942</name>
</gene>
<feature type="region of interest" description="Disordered" evidence="1">
    <location>
        <begin position="320"/>
        <end position="348"/>
    </location>
</feature>
<dbReference type="AlphaFoldDB" id="A0A1E7F2T3"/>
<dbReference type="InParanoid" id="A0A1E7F2T3"/>
<dbReference type="Proteomes" id="UP000095751">
    <property type="component" value="Unassembled WGS sequence"/>
</dbReference>
<feature type="region of interest" description="Disordered" evidence="1">
    <location>
        <begin position="407"/>
        <end position="471"/>
    </location>
</feature>
<keyword evidence="2" id="KW-0472">Membrane</keyword>
<feature type="compositionally biased region" description="Polar residues" evidence="1">
    <location>
        <begin position="142"/>
        <end position="159"/>
    </location>
</feature>
<feature type="compositionally biased region" description="Gly residues" evidence="1">
    <location>
        <begin position="427"/>
        <end position="446"/>
    </location>
</feature>
<feature type="transmembrane region" description="Helical" evidence="2">
    <location>
        <begin position="35"/>
        <end position="57"/>
    </location>
</feature>
<feature type="compositionally biased region" description="Low complexity" evidence="1">
    <location>
        <begin position="320"/>
        <end position="331"/>
    </location>
</feature>
<evidence type="ECO:0000256" key="2">
    <source>
        <dbReference type="SAM" id="Phobius"/>
    </source>
</evidence>
<dbReference type="OrthoDB" id="49545at2759"/>
<keyword evidence="4" id="KW-1185">Reference proteome</keyword>
<evidence type="ECO:0000313" key="3">
    <source>
        <dbReference type="EMBL" id="OEU12447.1"/>
    </source>
</evidence>
<evidence type="ECO:0000313" key="4">
    <source>
        <dbReference type="Proteomes" id="UP000095751"/>
    </source>
</evidence>
<sequence>MPKGSEADALLCSLSEYHRYSTMITNTSTSSMTSLIALTLMVILSLMAVSTTHSYAFNSNFNQHERILVGRSRSSSSFSRYNSCVIVPQQQTTTPTSTTSCPAATTALCSVHNNDDNKDESHHDATDSKRSRLRRTLCFWNNSSNNRMTTPPQQQKSNQTARSRSKSKTKRRAATIVAASLASAGGIVSILGGGTIIVPAPSYALTQADIAEQGLQHLFFTTGYLHRTSRTIGEGEMPDEIRDNIDAKSSVGSITGLSKEDAIQKTKKSDLYGEYDAELDDDDTYGADFDEADEEYLFGTGNSDSGTAVDVRKQRASSFSASSSKSGSSASTDVSNKISKGTKDSFSGGGKTKPIKIYVSVAVACFIPTFGLFGVRDYIRNRKEENNVIKGLEITEAQRAEYFGLDKNGKNITDTTNSTDTNNSDGSGSGSGGDSSGSGSSSGGGYDNDNGGEDGPSDDDIQRLGDIFNKS</sequence>
<evidence type="ECO:0000256" key="1">
    <source>
        <dbReference type="SAM" id="MobiDB-lite"/>
    </source>
</evidence>
<feature type="compositionally biased region" description="Acidic residues" evidence="1">
    <location>
        <begin position="450"/>
        <end position="459"/>
    </location>
</feature>
<protein>
    <submittedName>
        <fullName evidence="3">Uncharacterized protein</fullName>
    </submittedName>
</protein>
<dbReference type="EMBL" id="KV784364">
    <property type="protein sequence ID" value="OEU12447.1"/>
    <property type="molecule type" value="Genomic_DNA"/>
</dbReference>
<organism evidence="3 4">
    <name type="scientific">Fragilariopsis cylindrus CCMP1102</name>
    <dbReference type="NCBI Taxonomy" id="635003"/>
    <lineage>
        <taxon>Eukaryota</taxon>
        <taxon>Sar</taxon>
        <taxon>Stramenopiles</taxon>
        <taxon>Ochrophyta</taxon>
        <taxon>Bacillariophyta</taxon>
        <taxon>Bacillariophyceae</taxon>
        <taxon>Bacillariophycidae</taxon>
        <taxon>Bacillariales</taxon>
        <taxon>Bacillariaceae</taxon>
        <taxon>Fragilariopsis</taxon>
    </lineage>
</organism>
<name>A0A1E7F2T3_9STRA</name>